<reference evidence="9 10" key="1">
    <citation type="submission" date="2019-01" db="EMBL/GenBank/DDBJ databases">
        <title>Novel species of Nocardioides.</title>
        <authorList>
            <person name="Liu Q."/>
            <person name="Xin Y.-H."/>
        </authorList>
    </citation>
    <scope>NUCLEOTIDE SEQUENCE [LARGE SCALE GENOMIC DNA]</scope>
    <source>
        <strain evidence="9 10">CGMCC 4.6882</strain>
    </source>
</reference>
<feature type="transmembrane region" description="Helical" evidence="7">
    <location>
        <begin position="267"/>
        <end position="288"/>
    </location>
</feature>
<accession>A0A4Q2S0I5</accession>
<comment type="caution">
    <text evidence="9">The sequence shown here is derived from an EMBL/GenBank/DDBJ whole genome shotgun (WGS) entry which is preliminary data.</text>
</comment>
<feature type="transmembrane region" description="Helical" evidence="7">
    <location>
        <begin position="668"/>
        <end position="687"/>
    </location>
</feature>
<evidence type="ECO:0000256" key="5">
    <source>
        <dbReference type="ARBA" id="ARBA00022989"/>
    </source>
</evidence>
<dbReference type="PROSITE" id="PS50156">
    <property type="entry name" value="SSD"/>
    <property type="match status" value="1"/>
</dbReference>
<keyword evidence="4 7" id="KW-0812">Transmembrane</keyword>
<dbReference type="InterPro" id="IPR000731">
    <property type="entry name" value="SSD"/>
</dbReference>
<sequence length="770" mass="80074">MARLLHRLGRTAHRRWYAFIAAWLVALVAVGFTATAISKPMTDAFSIPGIPSEKAADLQAELFPDSVDAFDQAGITVVVAAPEGHTLAEQPYAGQVADLVAELGDIPQAPAAETILDPVTAADGQEQQMVDAVVEAGGDEAQAREDFAALSPLSDDGRIGTITYTLDVDQVTDVEPTTVEAIKEAVADANAGGLTAEVNGSGLLAQLEGGSSELIGIGVAVVVLLIVFGSVVAAGIPIITALIGLGTGLLGVVGATAFFDIGSSTPILASMIGLAVGIDYALFILARYRSELDHTDDRAEAMGIATGTAGSAVVFAGLTVLIALSALSVVGIPFLTSMGLAAAGTVLVAVLVALTLLPAVLGMLKSKAFGGRVRRYRPQRDEKGRVLNNGVRWARLVGRAPVAAILLVVVGLGALAVPVANLHLAFPTDSTASPETTQRRAADLVAEGFGPGRQGPLVVVVDARDVAQDDRGAAFGEVVDWAAGMDGVVNAQVVATNEEGTGAQVMITPATGADEVATEDLLHELRDGQSAIESETGTTTGVTGITAIQADVSEKLADALPVYLAVVIGLAFLLLMLVFRSILVPLTATLGFLLSVLATLGATVLVFQEGMFGIVEGAPLVSFMPIFLIGVVFGLAMDYQVFLVTRIREAHVHGATMREAVVDGFRNSARVVSAAAVIMTSVFAAFMLTDEPIIKSMGFALAVAVLFDAFIVRMVLVPALLYLMGEKAWWLPAWLDRLLPVIDVEGESLDRGHAADQWRGEREPEPELVG</sequence>
<dbReference type="GO" id="GO:0005886">
    <property type="term" value="C:plasma membrane"/>
    <property type="evidence" value="ECO:0007669"/>
    <property type="project" value="UniProtKB-SubCell"/>
</dbReference>
<feature type="transmembrane region" description="Helical" evidence="7">
    <location>
        <begin position="626"/>
        <end position="647"/>
    </location>
</feature>
<organism evidence="9 10">
    <name type="scientific">Nocardioides oleivorans</name>
    <dbReference type="NCBI Taxonomy" id="273676"/>
    <lineage>
        <taxon>Bacteria</taxon>
        <taxon>Bacillati</taxon>
        <taxon>Actinomycetota</taxon>
        <taxon>Actinomycetes</taxon>
        <taxon>Propionibacteriales</taxon>
        <taxon>Nocardioidaceae</taxon>
        <taxon>Nocardioides</taxon>
    </lineage>
</organism>
<feature type="transmembrane region" description="Helical" evidence="7">
    <location>
        <begin position="241"/>
        <end position="261"/>
    </location>
</feature>
<dbReference type="Proteomes" id="UP000294071">
    <property type="component" value="Unassembled WGS sequence"/>
</dbReference>
<dbReference type="Pfam" id="PF03176">
    <property type="entry name" value="MMPL"/>
    <property type="match status" value="2"/>
</dbReference>
<evidence type="ECO:0000256" key="3">
    <source>
        <dbReference type="ARBA" id="ARBA00022475"/>
    </source>
</evidence>
<evidence type="ECO:0000313" key="10">
    <source>
        <dbReference type="Proteomes" id="UP000294071"/>
    </source>
</evidence>
<evidence type="ECO:0000256" key="1">
    <source>
        <dbReference type="ARBA" id="ARBA00004651"/>
    </source>
</evidence>
<evidence type="ECO:0000256" key="2">
    <source>
        <dbReference type="ARBA" id="ARBA00010157"/>
    </source>
</evidence>
<feature type="transmembrane region" description="Helical" evidence="7">
    <location>
        <begin position="560"/>
        <end position="579"/>
    </location>
</feature>
<feature type="domain" description="SSD" evidence="8">
    <location>
        <begin position="231"/>
        <end position="363"/>
    </location>
</feature>
<evidence type="ECO:0000313" key="9">
    <source>
        <dbReference type="EMBL" id="RYB95017.1"/>
    </source>
</evidence>
<dbReference type="AlphaFoldDB" id="A0A4Q2S0I5"/>
<dbReference type="InterPro" id="IPR050545">
    <property type="entry name" value="Mycobact_MmpL"/>
</dbReference>
<name>A0A4Q2S0I5_9ACTN</name>
<keyword evidence="3" id="KW-1003">Cell membrane</keyword>
<proteinExistence type="inferred from homology"/>
<feature type="transmembrane region" description="Helical" evidence="7">
    <location>
        <begin position="586"/>
        <end position="606"/>
    </location>
</feature>
<dbReference type="PANTHER" id="PTHR33406">
    <property type="entry name" value="MEMBRANE PROTEIN MJ1562-RELATED"/>
    <property type="match status" value="1"/>
</dbReference>
<feature type="transmembrane region" description="Helical" evidence="7">
    <location>
        <begin position="402"/>
        <end position="426"/>
    </location>
</feature>
<keyword evidence="10" id="KW-1185">Reference proteome</keyword>
<dbReference type="PANTHER" id="PTHR33406:SF11">
    <property type="entry name" value="MEMBRANE PROTEIN SCO6666-RELATED"/>
    <property type="match status" value="1"/>
</dbReference>
<comment type="subcellular location">
    <subcellularLocation>
        <location evidence="1">Cell membrane</location>
        <topology evidence="1">Multi-pass membrane protein</topology>
    </subcellularLocation>
</comment>
<feature type="transmembrane region" description="Helical" evidence="7">
    <location>
        <begin position="340"/>
        <end position="364"/>
    </location>
</feature>
<feature type="transmembrane region" description="Helical" evidence="7">
    <location>
        <begin position="699"/>
        <end position="723"/>
    </location>
</feature>
<evidence type="ECO:0000259" key="8">
    <source>
        <dbReference type="PROSITE" id="PS50156"/>
    </source>
</evidence>
<keyword evidence="6 7" id="KW-0472">Membrane</keyword>
<dbReference type="EMBL" id="SDWT01000001">
    <property type="protein sequence ID" value="RYB95017.1"/>
    <property type="molecule type" value="Genomic_DNA"/>
</dbReference>
<dbReference type="InterPro" id="IPR004869">
    <property type="entry name" value="MMPL_dom"/>
</dbReference>
<dbReference type="SUPFAM" id="SSF82866">
    <property type="entry name" value="Multidrug efflux transporter AcrB transmembrane domain"/>
    <property type="match status" value="2"/>
</dbReference>
<gene>
    <name evidence="9" type="ORF">EUA93_12075</name>
</gene>
<keyword evidence="5 7" id="KW-1133">Transmembrane helix</keyword>
<feature type="transmembrane region" description="Helical" evidence="7">
    <location>
        <begin position="214"/>
        <end position="234"/>
    </location>
</feature>
<feature type="transmembrane region" description="Helical" evidence="7">
    <location>
        <begin position="309"/>
        <end position="334"/>
    </location>
</feature>
<evidence type="ECO:0000256" key="4">
    <source>
        <dbReference type="ARBA" id="ARBA00022692"/>
    </source>
</evidence>
<dbReference type="RefSeq" id="WP_129400361.1">
    <property type="nucleotide sequence ID" value="NZ_SDWT01000001.1"/>
</dbReference>
<dbReference type="OrthoDB" id="7051771at2"/>
<evidence type="ECO:0000256" key="7">
    <source>
        <dbReference type="SAM" id="Phobius"/>
    </source>
</evidence>
<evidence type="ECO:0000256" key="6">
    <source>
        <dbReference type="ARBA" id="ARBA00023136"/>
    </source>
</evidence>
<comment type="similarity">
    <text evidence="2">Belongs to the resistance-nodulation-cell division (RND) (TC 2.A.6) family. MmpL subfamily.</text>
</comment>
<dbReference type="Gene3D" id="1.20.1640.10">
    <property type="entry name" value="Multidrug efflux transporter AcrB transmembrane domain"/>
    <property type="match status" value="2"/>
</dbReference>
<protein>
    <submittedName>
        <fullName evidence="9">MMPL family transporter</fullName>
    </submittedName>
</protein>